<dbReference type="Pfam" id="PF00571">
    <property type="entry name" value="CBS"/>
    <property type="match status" value="1"/>
</dbReference>
<dbReference type="OMA" id="MIQVVEG"/>
<feature type="transmembrane region" description="Helical" evidence="12">
    <location>
        <begin position="339"/>
        <end position="359"/>
    </location>
</feature>
<dbReference type="FunFam" id="3.10.580.10:FF:000006">
    <property type="entry name" value="DUF21 and CBS domain protein"/>
    <property type="match status" value="1"/>
</dbReference>
<dbReference type="GO" id="GO:0022857">
    <property type="term" value="F:transmembrane transporter activity"/>
    <property type="evidence" value="ECO:0007669"/>
    <property type="project" value="TreeGrafter"/>
</dbReference>
<dbReference type="CDD" id="cd04590">
    <property type="entry name" value="CBS_pair_CorC_HlyC_assoc"/>
    <property type="match status" value="1"/>
</dbReference>
<evidence type="ECO:0000313" key="16">
    <source>
        <dbReference type="Proteomes" id="UP000095281"/>
    </source>
</evidence>
<keyword evidence="8 10" id="KW-0472">Membrane</keyword>
<evidence type="ECO:0000256" key="2">
    <source>
        <dbReference type="ARBA" id="ARBA00010484"/>
    </source>
</evidence>
<feature type="domain" description="CNNM transmembrane" evidence="15">
    <location>
        <begin position="220"/>
        <end position="398"/>
    </location>
</feature>
<evidence type="ECO:0000256" key="9">
    <source>
        <dbReference type="PROSITE-ProRule" id="PRU00703"/>
    </source>
</evidence>
<dbReference type="PANTHER" id="PTHR12064">
    <property type="entry name" value="METAL TRANSPORTER CNNM"/>
    <property type="match status" value="1"/>
</dbReference>
<proteinExistence type="inferred from homology"/>
<feature type="chain" id="PRO_5009316245" evidence="13">
    <location>
        <begin position="35"/>
        <end position="949"/>
    </location>
</feature>
<dbReference type="InterPro" id="IPR002550">
    <property type="entry name" value="CNNM"/>
</dbReference>
<feature type="domain" description="CBS" evidence="14">
    <location>
        <begin position="485"/>
        <end position="550"/>
    </location>
</feature>
<dbReference type="AlphaFoldDB" id="A0A1I8BWN2"/>
<dbReference type="InterPro" id="IPR046342">
    <property type="entry name" value="CBS_dom_sf"/>
</dbReference>
<evidence type="ECO:0000256" key="11">
    <source>
        <dbReference type="SAM" id="MobiDB-lite"/>
    </source>
</evidence>
<evidence type="ECO:0000256" key="3">
    <source>
        <dbReference type="ARBA" id="ARBA00022692"/>
    </source>
</evidence>
<accession>A0A1I8BWN2</accession>
<evidence type="ECO:0000256" key="7">
    <source>
        <dbReference type="ARBA" id="ARBA00023122"/>
    </source>
</evidence>
<feature type="region of interest" description="Disordered" evidence="11">
    <location>
        <begin position="903"/>
        <end position="934"/>
    </location>
</feature>
<evidence type="ECO:0000256" key="1">
    <source>
        <dbReference type="ARBA" id="ARBA00004554"/>
    </source>
</evidence>
<dbReference type="Proteomes" id="UP000095281">
    <property type="component" value="Unplaced"/>
</dbReference>
<dbReference type="Gene3D" id="3.10.580.10">
    <property type="entry name" value="CBS-domain"/>
    <property type="match status" value="1"/>
</dbReference>
<sequence length="949" mass="105911">MLNLRRQNGAVTPPAVFLFTSSILLLLSVHFVFSLSNNDKIIGNGDSLYKTNISNTTIDNNKNGNNSLHQKQLPQVHIPSTVVKPEFVTKDKKTLLSGIRIEAMKTGEPDFIGYTDKGLSIVAPDTEVRVVLFGTFLDEIVLVGFTLSQNCSETVLNIVQEDFSIQTDRRIVIIYKFAESKSIYKICLKQKAADGVFDLPFYLVDDLRCSVSTDMPPRQYYFPIFIQISIVAALLVLSGLFSGLNLGLMSLTPQELTLISNSGSSKERKYAQMILPVRKSGNQLLCSLLIGNVCVNSAISILFDDLTSGYVALAISSAGIVVFGEIFPQALCVKKGLAVGAHTIWVTRFFMVLTFPLAYPISKVLDHLLGDEVVSYDRKRLMELIKLSTKNAIGPAEELKIAIGAFEMGDKTVKDVMTKIDDVFMIPINTVLNAKIVAQIVHSGYTRIPVYDNTRDNVVSLLFVKDLAMLDPDDNFLVKTVCDYYRHPVRRVPENTPLRTMLEEFKKGEYHMALVDRLAPGEKESKYELVGLVTLEDIVEEILQAEIVDETDMVTDNVHRTKLKKNNLHFMHLFNDEGSACQISLQMQVVTIQFLEGNFKAFSRDRIAQPILERVIRNHVHKVEVSHLTDINDALISALPRKAKLYTKKQLSDKFILILEGRAVITIGQNSMNFEVGPWQYFGTEILTQFDELIQSIDPQRQSIDSIGNSTNNMLGPAKAVPSGISELDKIDNVGNRPSLPGVLSVLSTGSQQQQFVESTAQDVAKRIKFLPDFSLVIRSECTYLEISSQTYLAMFRGTLLTRNRVDASGASIAIDGVQTDVVSVTGQNPSIANFYVPVSPQQQQNRNMEEINDLVDNKLKEKRNENGIRQLSFEMNETNNYLEKTLTSENSVKVQGNGCKRMNESNRRHRRTNSDATVGLLSNGSEDAKEGEIDETLVEEGKQKMIAK</sequence>
<dbReference type="GO" id="GO:0032026">
    <property type="term" value="P:response to magnesium ion"/>
    <property type="evidence" value="ECO:0007669"/>
    <property type="project" value="UniProtKB-ARBA"/>
</dbReference>
<evidence type="ECO:0000256" key="13">
    <source>
        <dbReference type="SAM" id="SignalP"/>
    </source>
</evidence>
<evidence type="ECO:0000256" key="12">
    <source>
        <dbReference type="SAM" id="Phobius"/>
    </source>
</evidence>
<keyword evidence="4" id="KW-0677">Repeat</keyword>
<dbReference type="PROSITE" id="PS51846">
    <property type="entry name" value="CNNM"/>
    <property type="match status" value="1"/>
</dbReference>
<keyword evidence="6" id="KW-0813">Transport</keyword>
<dbReference type="InterPro" id="IPR045095">
    <property type="entry name" value="ACDP"/>
</dbReference>
<dbReference type="GO" id="GO:0040018">
    <property type="term" value="P:positive regulation of multicellular organism growth"/>
    <property type="evidence" value="ECO:0007669"/>
    <property type="project" value="UniProtKB-ARBA"/>
</dbReference>
<keyword evidence="7 9" id="KW-0129">CBS domain</keyword>
<feature type="transmembrane region" description="Helical" evidence="12">
    <location>
        <begin position="309"/>
        <end position="327"/>
    </location>
</feature>
<dbReference type="PANTHER" id="PTHR12064:SF94">
    <property type="entry name" value="UNEXTENDED PROTEIN"/>
    <property type="match status" value="1"/>
</dbReference>
<evidence type="ECO:0000256" key="5">
    <source>
        <dbReference type="ARBA" id="ARBA00022989"/>
    </source>
</evidence>
<keyword evidence="16" id="KW-1185">Reference proteome</keyword>
<dbReference type="PROSITE" id="PS51371">
    <property type="entry name" value="CBS"/>
    <property type="match status" value="1"/>
</dbReference>
<feature type="signal peptide" evidence="13">
    <location>
        <begin position="1"/>
        <end position="34"/>
    </location>
</feature>
<keyword evidence="13" id="KW-0732">Signal</keyword>
<dbReference type="GO" id="GO:0040026">
    <property type="term" value="P:positive regulation of vulval development"/>
    <property type="evidence" value="ECO:0007669"/>
    <property type="project" value="UniProtKB-ARBA"/>
</dbReference>
<keyword evidence="3 10" id="KW-0812">Transmembrane</keyword>
<dbReference type="Pfam" id="PF25562">
    <property type="entry name" value="CNBH_CNNM2_C"/>
    <property type="match status" value="1"/>
</dbReference>
<dbReference type="InterPro" id="IPR044751">
    <property type="entry name" value="Ion_transp-like_CBS"/>
</dbReference>
<feature type="transmembrane region" description="Helical" evidence="12">
    <location>
        <begin position="220"/>
        <end position="241"/>
    </location>
</feature>
<dbReference type="Pfam" id="PF01595">
    <property type="entry name" value="CNNM"/>
    <property type="match status" value="1"/>
</dbReference>
<comment type="subcellular location">
    <subcellularLocation>
        <location evidence="1">Basolateral cell membrane</location>
        <topology evidence="1">Multi-pass membrane protein</topology>
    </subcellularLocation>
</comment>
<dbReference type="GO" id="GO:0008340">
    <property type="term" value="P:determination of adult lifespan"/>
    <property type="evidence" value="ECO:0007669"/>
    <property type="project" value="UniProtKB-ARBA"/>
</dbReference>
<dbReference type="WBParaSite" id="MhA1_Contig684.frz3.gene4">
    <property type="protein sequence ID" value="MhA1_Contig684.frz3.gene4"/>
    <property type="gene ID" value="MhA1_Contig684.frz3.gene4"/>
</dbReference>
<keyword evidence="6" id="KW-0406">Ion transport</keyword>
<dbReference type="SUPFAM" id="SSF54631">
    <property type="entry name" value="CBS-domain pair"/>
    <property type="match status" value="1"/>
</dbReference>
<evidence type="ECO:0000256" key="8">
    <source>
        <dbReference type="ARBA" id="ARBA00023136"/>
    </source>
</evidence>
<organism evidence="16 17">
    <name type="scientific">Meloidogyne hapla</name>
    <name type="common">Root-knot nematode worm</name>
    <dbReference type="NCBI Taxonomy" id="6305"/>
    <lineage>
        <taxon>Eukaryota</taxon>
        <taxon>Metazoa</taxon>
        <taxon>Ecdysozoa</taxon>
        <taxon>Nematoda</taxon>
        <taxon>Chromadorea</taxon>
        <taxon>Rhabditida</taxon>
        <taxon>Tylenchina</taxon>
        <taxon>Tylenchomorpha</taxon>
        <taxon>Tylenchoidea</taxon>
        <taxon>Meloidogynidae</taxon>
        <taxon>Meloidogyninae</taxon>
        <taxon>Meloidogyne</taxon>
    </lineage>
</organism>
<comment type="similarity">
    <text evidence="2">Belongs to the ACDP family.</text>
</comment>
<evidence type="ECO:0000256" key="10">
    <source>
        <dbReference type="PROSITE-ProRule" id="PRU01193"/>
    </source>
</evidence>
<name>A0A1I8BWN2_MELHA</name>
<dbReference type="GO" id="GO:0016323">
    <property type="term" value="C:basolateral plasma membrane"/>
    <property type="evidence" value="ECO:0007669"/>
    <property type="project" value="UniProtKB-SubCell"/>
</dbReference>
<dbReference type="GO" id="GO:0015693">
    <property type="term" value="P:magnesium ion transport"/>
    <property type="evidence" value="ECO:0007669"/>
    <property type="project" value="UniProtKB-ARBA"/>
</dbReference>
<evidence type="ECO:0000256" key="4">
    <source>
        <dbReference type="ARBA" id="ARBA00022737"/>
    </source>
</evidence>
<dbReference type="GO" id="GO:0010960">
    <property type="term" value="P:magnesium ion homeostasis"/>
    <property type="evidence" value="ECO:0007669"/>
    <property type="project" value="InterPro"/>
</dbReference>
<evidence type="ECO:0000259" key="15">
    <source>
        <dbReference type="PROSITE" id="PS51846"/>
    </source>
</evidence>
<evidence type="ECO:0000259" key="14">
    <source>
        <dbReference type="PROSITE" id="PS51371"/>
    </source>
</evidence>
<evidence type="ECO:0000256" key="6">
    <source>
        <dbReference type="ARBA" id="ARBA00023065"/>
    </source>
</evidence>
<dbReference type="GO" id="GO:1905941">
    <property type="term" value="P:positive regulation of gonad development"/>
    <property type="evidence" value="ECO:0007669"/>
    <property type="project" value="UniProtKB-ARBA"/>
</dbReference>
<feature type="compositionally biased region" description="Polar residues" evidence="11">
    <location>
        <begin position="915"/>
        <end position="926"/>
    </location>
</feature>
<reference evidence="17" key="1">
    <citation type="submission" date="2016-11" db="UniProtKB">
        <authorList>
            <consortium name="WormBaseParasite"/>
        </authorList>
    </citation>
    <scope>IDENTIFICATION</scope>
</reference>
<protein>
    <submittedName>
        <fullName evidence="17">CNNM transmembrane domain-containing protein</fullName>
    </submittedName>
</protein>
<evidence type="ECO:0000313" key="17">
    <source>
        <dbReference type="WBParaSite" id="MhA1_Contig684.frz3.gene4"/>
    </source>
</evidence>
<dbReference type="InterPro" id="IPR000644">
    <property type="entry name" value="CBS_dom"/>
</dbReference>
<keyword evidence="5 10" id="KW-1133">Transmembrane helix</keyword>